<gene>
    <name evidence="2" type="ORF">V6N12_046896</name>
</gene>
<reference evidence="2 3" key="1">
    <citation type="journal article" date="2024" name="G3 (Bethesda)">
        <title>Genome assembly of Hibiscus sabdariffa L. provides insights into metabolisms of medicinal natural products.</title>
        <authorList>
            <person name="Kim T."/>
        </authorList>
    </citation>
    <scope>NUCLEOTIDE SEQUENCE [LARGE SCALE GENOMIC DNA]</scope>
    <source>
        <strain evidence="2">TK-2024</strain>
        <tissue evidence="2">Old leaves</tissue>
    </source>
</reference>
<dbReference type="EMBL" id="JBBPBM010000137">
    <property type="protein sequence ID" value="KAK8504647.1"/>
    <property type="molecule type" value="Genomic_DNA"/>
</dbReference>
<protein>
    <submittedName>
        <fullName evidence="2">Uncharacterized protein</fullName>
    </submittedName>
</protein>
<keyword evidence="3" id="KW-1185">Reference proteome</keyword>
<evidence type="ECO:0000256" key="1">
    <source>
        <dbReference type="SAM" id="Phobius"/>
    </source>
</evidence>
<feature type="transmembrane region" description="Helical" evidence="1">
    <location>
        <begin position="45"/>
        <end position="65"/>
    </location>
</feature>
<keyword evidence="1" id="KW-0812">Transmembrane</keyword>
<keyword evidence="1" id="KW-1133">Transmembrane helix</keyword>
<accession>A0ABR2BBY8</accession>
<organism evidence="2 3">
    <name type="scientific">Hibiscus sabdariffa</name>
    <name type="common">roselle</name>
    <dbReference type="NCBI Taxonomy" id="183260"/>
    <lineage>
        <taxon>Eukaryota</taxon>
        <taxon>Viridiplantae</taxon>
        <taxon>Streptophyta</taxon>
        <taxon>Embryophyta</taxon>
        <taxon>Tracheophyta</taxon>
        <taxon>Spermatophyta</taxon>
        <taxon>Magnoliopsida</taxon>
        <taxon>eudicotyledons</taxon>
        <taxon>Gunneridae</taxon>
        <taxon>Pentapetalae</taxon>
        <taxon>rosids</taxon>
        <taxon>malvids</taxon>
        <taxon>Malvales</taxon>
        <taxon>Malvaceae</taxon>
        <taxon>Malvoideae</taxon>
        <taxon>Hibiscus</taxon>
    </lineage>
</organism>
<evidence type="ECO:0000313" key="3">
    <source>
        <dbReference type="Proteomes" id="UP001472677"/>
    </source>
</evidence>
<proteinExistence type="predicted"/>
<dbReference type="Proteomes" id="UP001472677">
    <property type="component" value="Unassembled WGS sequence"/>
</dbReference>
<keyword evidence="1" id="KW-0472">Membrane</keyword>
<sequence length="87" mass="9625">MISSSLYCRHRAIARRRSSELTGELRPPPRSSLPMLSPSHLGLNGIWFLGAAFVVVELKGLLVWLRGECSIMVGGQWIGSTVRSDLF</sequence>
<comment type="caution">
    <text evidence="2">The sequence shown here is derived from an EMBL/GenBank/DDBJ whole genome shotgun (WGS) entry which is preliminary data.</text>
</comment>
<evidence type="ECO:0000313" key="2">
    <source>
        <dbReference type="EMBL" id="KAK8504647.1"/>
    </source>
</evidence>
<name>A0ABR2BBY8_9ROSI</name>